<dbReference type="InParanoid" id="J4G0C1"/>
<dbReference type="Pfam" id="PF20263">
    <property type="entry name" value="LYRM2-like"/>
    <property type="match status" value="1"/>
</dbReference>
<keyword evidence="3" id="KW-1185">Reference proteome</keyword>
<dbReference type="OrthoDB" id="198652at2759"/>
<dbReference type="GeneID" id="24093419"/>
<name>J4G0C1_9APHY</name>
<organism evidence="2 3">
    <name type="scientific">Fibroporia radiculosa</name>
    <dbReference type="NCBI Taxonomy" id="599839"/>
    <lineage>
        <taxon>Eukaryota</taxon>
        <taxon>Fungi</taxon>
        <taxon>Dikarya</taxon>
        <taxon>Basidiomycota</taxon>
        <taxon>Agaricomycotina</taxon>
        <taxon>Agaricomycetes</taxon>
        <taxon>Polyporales</taxon>
        <taxon>Fibroporiaceae</taxon>
        <taxon>Fibroporia</taxon>
    </lineage>
</organism>
<reference evidence="2 3" key="1">
    <citation type="journal article" date="2012" name="Appl. Environ. Microbiol.">
        <title>Short-read sequencing for genomic analysis of the brown rot fungus Fibroporia radiculosa.</title>
        <authorList>
            <person name="Tang J.D."/>
            <person name="Perkins A.D."/>
            <person name="Sonstegard T.S."/>
            <person name="Schroeder S.G."/>
            <person name="Burgess S.C."/>
            <person name="Diehl S.V."/>
        </authorList>
    </citation>
    <scope>NUCLEOTIDE SEQUENCE [LARGE SCALE GENOMIC DNA]</scope>
    <source>
        <strain evidence="2 3">TFFH 294</strain>
    </source>
</reference>
<evidence type="ECO:0000313" key="3">
    <source>
        <dbReference type="Proteomes" id="UP000006352"/>
    </source>
</evidence>
<proteinExistence type="predicted"/>
<feature type="domain" description="LYR motif-containing protein Cup1-like N-terminal" evidence="1">
    <location>
        <begin position="10"/>
        <end position="49"/>
    </location>
</feature>
<dbReference type="EMBL" id="HE796886">
    <property type="protein sequence ID" value="CCL98508.1"/>
    <property type="molecule type" value="Genomic_DNA"/>
</dbReference>
<dbReference type="InterPro" id="IPR046896">
    <property type="entry name" value="Cup1-like_N"/>
</dbReference>
<sequence>MSVPFSRLPEEIFKELARMELANRGVAKRFDHILDLAYGRKGKLKWELMNSILSDPTAPLPERIIPTVEKSRPPVYSAELSALLMSTYSHKKKPLTRNALRSPPTLPARANPESDAARLLGPLSKRRKVNILWRFYTDQIQRVYPPLQVAVESGSAGETRYLTDLTSLKHAGIRAVGMQNQDILQDIQSLATHHTCLANSLEDQEAASPSPLSSSHLSPRFIRRRFAHLLGRLPILTYREVLDTTAQPGQHGGKYRVSISPSAIHPSLRFSPNHLVNAGADDIAWFESAQLEEKMRKEFSKQQRAERLSSGNRSI</sequence>
<evidence type="ECO:0000259" key="1">
    <source>
        <dbReference type="Pfam" id="PF20263"/>
    </source>
</evidence>
<protein>
    <recommendedName>
        <fullName evidence="1">LYR motif-containing protein Cup1-like N-terminal domain-containing protein</fullName>
    </recommendedName>
</protein>
<accession>J4G0C1</accession>
<dbReference type="RefSeq" id="XP_012177791.1">
    <property type="nucleotide sequence ID" value="XM_012322401.1"/>
</dbReference>
<gene>
    <name evidence="2" type="ORF">FIBRA_00507</name>
</gene>
<dbReference type="AlphaFoldDB" id="J4G0C1"/>
<dbReference type="HOGENOM" id="CLU_059571_0_0_1"/>
<evidence type="ECO:0000313" key="2">
    <source>
        <dbReference type="EMBL" id="CCL98508.1"/>
    </source>
</evidence>
<dbReference type="Proteomes" id="UP000006352">
    <property type="component" value="Unassembled WGS sequence"/>
</dbReference>